<name>A0AAE3T556_RALSL</name>
<reference evidence="1" key="1">
    <citation type="submission" date="2021-09" db="EMBL/GenBank/DDBJ databases">
        <title>Genomic analysis of Ralstonia spp.</title>
        <authorList>
            <person name="Aburjaile F."/>
            <person name="Ariute J.C."/>
            <person name="Pais A.K.L."/>
            <person name="Albuquerque G.M.R."/>
            <person name="Silva A.M.F."/>
            <person name="Brenig B."/>
            <person name="Azevedo V."/>
            <person name="Matiuzzi M."/>
            <person name="Ramos R."/>
            <person name="Goes-Neto A."/>
            <person name="Soares S."/>
            <person name="Iseppon A.M.B."/>
            <person name="Souza E."/>
            <person name="Gama M."/>
        </authorList>
    </citation>
    <scope>NUCLEOTIDE SEQUENCE</scope>
    <source>
        <strain evidence="1">B4</strain>
    </source>
</reference>
<gene>
    <name evidence="1" type="ORF">LBW55_19665</name>
</gene>
<protein>
    <submittedName>
        <fullName evidence="1">TIGR04255 family protein</fullName>
    </submittedName>
</protein>
<dbReference type="InterPro" id="IPR026349">
    <property type="entry name" value="CHP04255"/>
</dbReference>
<dbReference type="RefSeq" id="WP_184848699.1">
    <property type="nucleotide sequence ID" value="NZ_JABZEH010000001.1"/>
</dbReference>
<comment type="caution">
    <text evidence="1">The sequence shown here is derived from an EMBL/GenBank/DDBJ whole genome shotgun (WGS) entry which is preliminary data.</text>
</comment>
<accession>A0AAE3T556</accession>
<evidence type="ECO:0000313" key="1">
    <source>
        <dbReference type="EMBL" id="MDB0523824.1"/>
    </source>
</evidence>
<proteinExistence type="predicted"/>
<dbReference type="NCBIfam" id="TIGR04255">
    <property type="entry name" value="sporadTIGR04255"/>
    <property type="match status" value="1"/>
</dbReference>
<dbReference type="EMBL" id="JAIVEX010000011">
    <property type="protein sequence ID" value="MDB0523824.1"/>
    <property type="molecule type" value="Genomic_DNA"/>
</dbReference>
<dbReference type="AlphaFoldDB" id="A0AAE3T556"/>
<dbReference type="Proteomes" id="UP001143674">
    <property type="component" value="Unassembled WGS sequence"/>
</dbReference>
<sequence>MVDRHYPRAPITEALIDLQVAFAEPPQFSDFADYAESLKANFPTQAPINFLGVNINDGAAEQKQPSLKSGTRQVGLRLTSAKTDRVLQIQRRGFTYSHMPPYSHWASFCEEAKSQWHGFVSRFNPTTVTRAAVRYINRIVIPAASVDVKDYFRLYPLVPEEISRPIVGSFMQLVMPQPDISSSAAAVVNFALEPRSEPDTLSFLLDFDVFSTCQFSPTDDGVWDTLARFRARKNELFEASITDAARELFK</sequence>
<evidence type="ECO:0000313" key="2">
    <source>
        <dbReference type="Proteomes" id="UP001143674"/>
    </source>
</evidence>
<organism evidence="1 2">
    <name type="scientific">Ralstonia solanacearum</name>
    <name type="common">Pseudomonas solanacearum</name>
    <dbReference type="NCBI Taxonomy" id="305"/>
    <lineage>
        <taxon>Bacteria</taxon>
        <taxon>Pseudomonadati</taxon>
        <taxon>Pseudomonadota</taxon>
        <taxon>Betaproteobacteria</taxon>
        <taxon>Burkholderiales</taxon>
        <taxon>Burkholderiaceae</taxon>
        <taxon>Ralstonia</taxon>
        <taxon>Ralstonia solanacearum species complex</taxon>
    </lineage>
</organism>